<dbReference type="GO" id="GO:0009307">
    <property type="term" value="P:DNA restriction-modification system"/>
    <property type="evidence" value="ECO:0007669"/>
    <property type="project" value="UniProtKB-KW"/>
</dbReference>
<dbReference type="GO" id="GO:0003677">
    <property type="term" value="F:DNA binding"/>
    <property type="evidence" value="ECO:0007669"/>
    <property type="project" value="UniProtKB-KW"/>
</dbReference>
<reference evidence="3" key="1">
    <citation type="submission" date="2018-06" db="EMBL/GenBank/DDBJ databases">
        <authorList>
            <person name="Zhirakovskaya E."/>
        </authorList>
    </citation>
    <scope>NUCLEOTIDE SEQUENCE</scope>
</reference>
<dbReference type="SUPFAM" id="SSF116734">
    <property type="entry name" value="DNA methylase specificity domain"/>
    <property type="match status" value="2"/>
</dbReference>
<dbReference type="InterPro" id="IPR051212">
    <property type="entry name" value="Type-I_RE_S_subunit"/>
</dbReference>
<proteinExistence type="predicted"/>
<organism evidence="3">
    <name type="scientific">hydrothermal vent metagenome</name>
    <dbReference type="NCBI Taxonomy" id="652676"/>
    <lineage>
        <taxon>unclassified sequences</taxon>
        <taxon>metagenomes</taxon>
        <taxon>ecological metagenomes</taxon>
    </lineage>
</organism>
<evidence type="ECO:0000256" key="1">
    <source>
        <dbReference type="ARBA" id="ARBA00022747"/>
    </source>
</evidence>
<dbReference type="InterPro" id="IPR044946">
    <property type="entry name" value="Restrct_endonuc_typeI_TRD_sf"/>
</dbReference>
<protein>
    <submittedName>
        <fullName evidence="3">Type I restriction-modification system, specificity subunit S</fullName>
    </submittedName>
</protein>
<dbReference type="EMBL" id="UOFY01000005">
    <property type="protein sequence ID" value="VAX06061.1"/>
    <property type="molecule type" value="Genomic_DNA"/>
</dbReference>
<dbReference type="Gene3D" id="3.90.220.20">
    <property type="entry name" value="DNA methylase specificity domains"/>
    <property type="match status" value="2"/>
</dbReference>
<name>A0A3B1AWE6_9ZZZZ</name>
<evidence type="ECO:0000313" key="3">
    <source>
        <dbReference type="EMBL" id="VAX06061.1"/>
    </source>
</evidence>
<sequence>MYEVKEGDFILSGIDARNGAFGIIPKELDGAIVTNDFWYFDIDENIVDKHLFLELTSTQWFDEICRKGSDGTTQRIRLQKNKFFNQEINLPAVGEQGEFISWFKQCKQKSNELTSEITHQQTLLKKLRQSILQEAIEGKLTADWRQQNPDVEPASELLARIQAEKAQLIKDKKIKKQKALPPISEEEKPFKLPEGWEWCRLNELILENPRNGYSPKAVEFQTGTKTLKLGATTTGKFIDTKIKYINEKIERDSFLWLEHGDILIQRGNSIDFVGVSAIYDGGEH</sequence>
<accession>A0A3B1AWE6</accession>
<keyword evidence="2" id="KW-0238">DNA-binding</keyword>
<dbReference type="PANTHER" id="PTHR43140">
    <property type="entry name" value="TYPE-1 RESTRICTION ENZYME ECOKI SPECIFICITY PROTEIN"/>
    <property type="match status" value="1"/>
</dbReference>
<dbReference type="AlphaFoldDB" id="A0A3B1AWE6"/>
<dbReference type="PANTHER" id="PTHR43140:SF1">
    <property type="entry name" value="TYPE I RESTRICTION ENZYME ECOKI SPECIFICITY SUBUNIT"/>
    <property type="match status" value="1"/>
</dbReference>
<gene>
    <name evidence="3" type="ORF">MNBD_GAMMA25-2596</name>
</gene>
<evidence type="ECO:0000256" key="2">
    <source>
        <dbReference type="ARBA" id="ARBA00023125"/>
    </source>
</evidence>
<keyword evidence="1" id="KW-0680">Restriction system</keyword>